<dbReference type="SMART" id="SM00471">
    <property type="entry name" value="HDc"/>
    <property type="match status" value="1"/>
</dbReference>
<dbReference type="CDD" id="cd00077">
    <property type="entry name" value="HDc"/>
    <property type="match status" value="1"/>
</dbReference>
<accession>K0NJ22</accession>
<dbReference type="InterPro" id="IPR003607">
    <property type="entry name" value="HD/PDEase_dom"/>
</dbReference>
<dbReference type="HOGENOM" id="CLU_000445_92_1_7"/>
<protein>
    <submittedName>
        <fullName evidence="2">Putative metal-dependent phosphohydrolase</fullName>
    </submittedName>
</protein>
<dbReference type="Proteomes" id="UP000007347">
    <property type="component" value="Chromosome"/>
</dbReference>
<feature type="domain" description="HD-GYP" evidence="1">
    <location>
        <begin position="143"/>
        <end position="347"/>
    </location>
</feature>
<dbReference type="Gene3D" id="1.10.3210.10">
    <property type="entry name" value="Hypothetical protein af1432"/>
    <property type="match status" value="1"/>
</dbReference>
<dbReference type="AlphaFoldDB" id="K0NJ22"/>
<dbReference type="OrthoDB" id="9776628at2"/>
<dbReference type="PATRIC" id="fig|651182.5.peg.917"/>
<dbReference type="InterPro" id="IPR037522">
    <property type="entry name" value="HD_GYP_dom"/>
</dbReference>
<evidence type="ECO:0000259" key="1">
    <source>
        <dbReference type="PROSITE" id="PS51832"/>
    </source>
</evidence>
<sequence length="408" mass="47135">MDLQIEYFNDGTAFHEIDPLSINPENLIDFSIYEKQSCGTQGFRFRCLLVDSHSIPRQRLMELLRFWKKVYIHKKQLKIYNEYLNNNLAYFLKHDEIDIVKKTETLIDLSTDVVKECFKTNFSITKDFKKSIDNVQRLLAQAIEFISDINSLNGIADLIGHDYETHLHSIKVGWLMATFINANRELFGVQRGPELKGLLLQAAVAGFLHDIGKIKIPQNILGKKGKLDNLEYIIIQCHTAYSASILFDTGLSKFSMQAILYHHENEDGSGYPSGLGCEQIPLIAKVCHIVDVFDALTSKRHYKESKTPFEALKIMIGENPYLDTLKKFEQEAVENKKTPLTAIVRDDYDIKLRRLREKEIIEEEAKKRVEVRMKLRDKGMSHCFNKELLKRFIHTINQSESFELSGVL</sequence>
<dbReference type="EMBL" id="FO203503">
    <property type="protein sequence ID" value="CCK78932.1"/>
    <property type="molecule type" value="Genomic_DNA"/>
</dbReference>
<dbReference type="PANTHER" id="PTHR43155:SF2">
    <property type="entry name" value="CYCLIC DI-GMP PHOSPHODIESTERASE PA4108"/>
    <property type="match status" value="1"/>
</dbReference>
<dbReference type="STRING" id="651182.TOL2_C07640"/>
<dbReference type="PROSITE" id="PS51832">
    <property type="entry name" value="HD_GYP"/>
    <property type="match status" value="1"/>
</dbReference>
<dbReference type="GO" id="GO:0016787">
    <property type="term" value="F:hydrolase activity"/>
    <property type="evidence" value="ECO:0007669"/>
    <property type="project" value="UniProtKB-KW"/>
</dbReference>
<proteinExistence type="predicted"/>
<evidence type="ECO:0000313" key="3">
    <source>
        <dbReference type="Proteomes" id="UP000007347"/>
    </source>
</evidence>
<keyword evidence="2" id="KW-0378">Hydrolase</keyword>
<keyword evidence="3" id="KW-1185">Reference proteome</keyword>
<evidence type="ECO:0000313" key="2">
    <source>
        <dbReference type="EMBL" id="CCK78932.1"/>
    </source>
</evidence>
<dbReference type="SUPFAM" id="SSF109604">
    <property type="entry name" value="HD-domain/PDEase-like"/>
    <property type="match status" value="1"/>
</dbReference>
<name>K0NJ22_DESTT</name>
<organism evidence="2 3">
    <name type="scientific">Desulfobacula toluolica (strain DSM 7467 / Tol2)</name>
    <dbReference type="NCBI Taxonomy" id="651182"/>
    <lineage>
        <taxon>Bacteria</taxon>
        <taxon>Pseudomonadati</taxon>
        <taxon>Thermodesulfobacteriota</taxon>
        <taxon>Desulfobacteria</taxon>
        <taxon>Desulfobacterales</taxon>
        <taxon>Desulfobacteraceae</taxon>
        <taxon>Desulfobacula</taxon>
    </lineage>
</organism>
<reference evidence="2 3" key="1">
    <citation type="journal article" date="2013" name="Environ. Microbiol.">
        <title>Complete genome, catabolic sub-proteomes and key-metabolites of Desulfobacula toluolica Tol2, a marine, aromatic compound-degrading, sulfate-reducing bacterium.</title>
        <authorList>
            <person name="Wohlbrand L."/>
            <person name="Jacob J.H."/>
            <person name="Kube M."/>
            <person name="Mussmann M."/>
            <person name="Jarling R."/>
            <person name="Beck A."/>
            <person name="Amann R."/>
            <person name="Wilkes H."/>
            <person name="Reinhardt R."/>
            <person name="Rabus R."/>
        </authorList>
    </citation>
    <scope>NUCLEOTIDE SEQUENCE [LARGE SCALE GENOMIC DNA]</scope>
    <source>
        <strain evidence="3">DSM 7467 / Tol2</strain>
    </source>
</reference>
<dbReference type="KEGG" id="dto:TOL2_C07640"/>
<dbReference type="RefSeq" id="WP_014956284.1">
    <property type="nucleotide sequence ID" value="NC_018645.1"/>
</dbReference>
<dbReference type="PANTHER" id="PTHR43155">
    <property type="entry name" value="CYCLIC DI-GMP PHOSPHODIESTERASE PA4108-RELATED"/>
    <property type="match status" value="1"/>
</dbReference>
<dbReference type="Pfam" id="PF13487">
    <property type="entry name" value="HD_5"/>
    <property type="match status" value="1"/>
</dbReference>
<gene>
    <name evidence="2" type="ordered locus">TOL2_C07640</name>
</gene>